<dbReference type="RefSeq" id="WP_190699448.1">
    <property type="nucleotide sequence ID" value="NZ_JAMPKX010000001.1"/>
</dbReference>
<evidence type="ECO:0000256" key="1">
    <source>
        <dbReference type="ARBA" id="ARBA00022679"/>
    </source>
</evidence>
<dbReference type="InterPro" id="IPR050832">
    <property type="entry name" value="Bact_Acetyltransf"/>
</dbReference>
<dbReference type="PROSITE" id="PS51186">
    <property type="entry name" value="GNAT"/>
    <property type="match status" value="1"/>
</dbReference>
<evidence type="ECO:0000256" key="2">
    <source>
        <dbReference type="ARBA" id="ARBA00023315"/>
    </source>
</evidence>
<keyword evidence="1" id="KW-0808">Transferase</keyword>
<evidence type="ECO:0000313" key="5">
    <source>
        <dbReference type="Proteomes" id="UP001482513"/>
    </source>
</evidence>
<reference evidence="4 5" key="1">
    <citation type="submission" date="2022-04" db="EMBL/GenBank/DDBJ databases">
        <title>Positive selection, recombination, and allopatry shape intraspecific diversity of widespread and dominant cyanobacteria.</title>
        <authorList>
            <person name="Wei J."/>
            <person name="Shu W."/>
            <person name="Hu C."/>
        </authorList>
    </citation>
    <scope>NUCLEOTIDE SEQUENCE [LARGE SCALE GENOMIC DNA]</scope>
    <source>
        <strain evidence="4 5">DQ-A4</strain>
    </source>
</reference>
<comment type="caution">
    <text evidence="4">The sequence shown here is derived from an EMBL/GenBank/DDBJ whole genome shotgun (WGS) entry which is preliminary data.</text>
</comment>
<sequence>MTKDHIRPAQPSDKAPILDFCQHTWDDETDYIPDVWDVWFAAPTGHILVADRDGQPVGMTRLVQLSDTEGWWEALRVDRTFRRQSIGHQLTQAALSLAQSLGLTTLRTCVSVTNASMHPFMQHQGFSPLGDYAVYSATASEGVPTALRLLGVDDCDRAWAAINCFIAEEWDLLLVARGAKWQTLTPANLAQRLAQGWVWGSFEGDTLVGLFIRSQMETPDGTLWIGWLGGTTSGVQTALNDMRHLAHSLGCKAIGGFLPQSETLATLLKTGGYGFSDTSVYKLYEKRLGEQ</sequence>
<dbReference type="Proteomes" id="UP001482513">
    <property type="component" value="Unassembled WGS sequence"/>
</dbReference>
<dbReference type="Pfam" id="PF00583">
    <property type="entry name" value="Acetyltransf_1"/>
    <property type="match status" value="1"/>
</dbReference>
<gene>
    <name evidence="4" type="ORF">NC992_03480</name>
</gene>
<accession>A0ABV0JZJ0</accession>
<dbReference type="EMBL" id="JAMPKX010000001">
    <property type="protein sequence ID" value="MEP0945926.1"/>
    <property type="molecule type" value="Genomic_DNA"/>
</dbReference>
<dbReference type="InterPro" id="IPR016181">
    <property type="entry name" value="Acyl_CoA_acyltransferase"/>
</dbReference>
<dbReference type="PANTHER" id="PTHR43877">
    <property type="entry name" value="AMINOALKYLPHOSPHONATE N-ACETYLTRANSFERASE-RELATED-RELATED"/>
    <property type="match status" value="1"/>
</dbReference>
<name>A0ABV0JZJ0_9CYAN</name>
<proteinExistence type="predicted"/>
<evidence type="ECO:0000313" key="4">
    <source>
        <dbReference type="EMBL" id="MEP0945926.1"/>
    </source>
</evidence>
<organism evidence="4 5">
    <name type="scientific">Leptolyngbya subtilissima DQ-A4</name>
    <dbReference type="NCBI Taxonomy" id="2933933"/>
    <lineage>
        <taxon>Bacteria</taxon>
        <taxon>Bacillati</taxon>
        <taxon>Cyanobacteriota</taxon>
        <taxon>Cyanophyceae</taxon>
        <taxon>Leptolyngbyales</taxon>
        <taxon>Leptolyngbyaceae</taxon>
        <taxon>Leptolyngbya group</taxon>
        <taxon>Leptolyngbya</taxon>
    </lineage>
</organism>
<dbReference type="PANTHER" id="PTHR43877:SF1">
    <property type="entry name" value="ACETYLTRANSFERASE"/>
    <property type="match status" value="1"/>
</dbReference>
<dbReference type="CDD" id="cd04301">
    <property type="entry name" value="NAT_SF"/>
    <property type="match status" value="1"/>
</dbReference>
<dbReference type="SUPFAM" id="SSF55729">
    <property type="entry name" value="Acyl-CoA N-acyltransferases (Nat)"/>
    <property type="match status" value="1"/>
</dbReference>
<evidence type="ECO:0000259" key="3">
    <source>
        <dbReference type="PROSITE" id="PS51186"/>
    </source>
</evidence>
<feature type="domain" description="N-acetyltransferase" evidence="3">
    <location>
        <begin position="4"/>
        <end position="150"/>
    </location>
</feature>
<dbReference type="Gene3D" id="3.40.630.30">
    <property type="match status" value="1"/>
</dbReference>
<dbReference type="InterPro" id="IPR000182">
    <property type="entry name" value="GNAT_dom"/>
</dbReference>
<keyword evidence="5" id="KW-1185">Reference proteome</keyword>
<protein>
    <submittedName>
        <fullName evidence="4">GNAT family N-acetyltransferase</fullName>
    </submittedName>
</protein>
<keyword evidence="2" id="KW-0012">Acyltransferase</keyword>